<evidence type="ECO:0000259" key="3">
    <source>
        <dbReference type="Pfam" id="PF07596"/>
    </source>
</evidence>
<feature type="region of interest" description="Disordered" evidence="1">
    <location>
        <begin position="165"/>
        <end position="277"/>
    </location>
</feature>
<dbReference type="Pfam" id="PF07596">
    <property type="entry name" value="SBP_bac_10"/>
    <property type="match status" value="2"/>
</dbReference>
<feature type="compositionally biased region" description="Pro residues" evidence="1">
    <location>
        <begin position="209"/>
        <end position="231"/>
    </location>
</feature>
<dbReference type="RefSeq" id="WP_145447906.1">
    <property type="nucleotide sequence ID" value="NZ_CP037421.1"/>
</dbReference>
<keyword evidence="2" id="KW-0472">Membrane</keyword>
<feature type="domain" description="DUF1559" evidence="3">
    <location>
        <begin position="313"/>
        <end position="469"/>
    </location>
</feature>
<dbReference type="PANTHER" id="PTHR30093">
    <property type="entry name" value="GENERAL SECRETION PATHWAY PROTEIN G"/>
    <property type="match status" value="1"/>
</dbReference>
<feature type="compositionally biased region" description="Acidic residues" evidence="1">
    <location>
        <begin position="41"/>
        <end position="61"/>
    </location>
</feature>
<feature type="domain" description="DUF1559" evidence="3">
    <location>
        <begin position="544"/>
        <end position="636"/>
    </location>
</feature>
<name>A0A517Q016_9PLAN</name>
<evidence type="ECO:0000256" key="2">
    <source>
        <dbReference type="SAM" id="Phobius"/>
    </source>
</evidence>
<keyword evidence="2" id="KW-1133">Transmembrane helix</keyword>
<evidence type="ECO:0000313" key="4">
    <source>
        <dbReference type="EMBL" id="QDT24936.1"/>
    </source>
</evidence>
<proteinExistence type="predicted"/>
<feature type="region of interest" description="Disordered" evidence="1">
    <location>
        <begin position="91"/>
        <end position="134"/>
    </location>
</feature>
<dbReference type="AlphaFoldDB" id="A0A517Q016"/>
<dbReference type="Proteomes" id="UP000315647">
    <property type="component" value="Chromosome"/>
</dbReference>
<sequence>MVIQFRCEQCGKEYQVADEMRGWRLTCKACAASIRIPETSAEDEELLEGSDWIEEDEEPEPTPEPTPEPIAEPEVLEVLEWIEEDDEIGELELLEEDTPAEEEYEDISSLVDRRKKRSEEKQQHASSGSGGAGKWLLMGGGTLVLLLLVGLGLYLIFPSGEDAEQVAETTPPGETEADAEASGPILIKPEVREPEPVEPQPVASKPVEPKPVVPQPVMPKPALPKPAVPKPVEPKLAKSKPVEPMPAKPKPVVPQPVEPKPDLPTPAAKPVAQDTSKKSEIPAVVKLKFRQKEPVTQPTMSPERYDAVTDSFRKMTNAFHNMADIYQGFMPDPKIYKKYYDEEGRLKVSWRVHLLPYLEEEVLYRRFKLDEPWDSPANKEAAKYMPDVYRSPETPADSNLTRFRGFEDLESVVPPATVGRARGRGASAVASIFTVGSKGRMRDIIDGSSNTIFFIEAGPDQAVEWTKPGELDLASASKSVGKTPLGIPTAFVDGRIRLLKSSIDDETWRSAIHPADRVKLDIDKLSLKIRRVVKVATPEKNLAQMQKISLGLRRFVDSHRRLPPASEHVMKGKQLLSWRVHLLPSLDAYALYAQFKLDEPWDSPHNIKLLELMPDVYECEGVTQPGMTSIMTFVGPGTPFQVDRPGPLYRQFRDGRKYTILFVKAGPDKAVPWTKPEDLPVDPEDPLKSLGTIQGDHFQAGIADGTVHEIKTDIPAETLKHLINHQDGKVVGDF</sequence>
<feature type="region of interest" description="Disordered" evidence="1">
    <location>
        <begin position="41"/>
        <end position="73"/>
    </location>
</feature>
<accession>A0A517Q016</accession>
<dbReference type="EMBL" id="CP037421">
    <property type="protein sequence ID" value="QDT24936.1"/>
    <property type="molecule type" value="Genomic_DNA"/>
</dbReference>
<reference evidence="4 5" key="1">
    <citation type="submission" date="2019-03" db="EMBL/GenBank/DDBJ databases">
        <title>Deep-cultivation of Planctomycetes and their phenomic and genomic characterization uncovers novel biology.</title>
        <authorList>
            <person name="Wiegand S."/>
            <person name="Jogler M."/>
            <person name="Boedeker C."/>
            <person name="Pinto D."/>
            <person name="Vollmers J."/>
            <person name="Rivas-Marin E."/>
            <person name="Kohn T."/>
            <person name="Peeters S.H."/>
            <person name="Heuer A."/>
            <person name="Rast P."/>
            <person name="Oberbeckmann S."/>
            <person name="Bunk B."/>
            <person name="Jeske O."/>
            <person name="Meyerdierks A."/>
            <person name="Storesund J.E."/>
            <person name="Kallscheuer N."/>
            <person name="Luecker S."/>
            <person name="Lage O.M."/>
            <person name="Pohl T."/>
            <person name="Merkel B.J."/>
            <person name="Hornburger P."/>
            <person name="Mueller R.-W."/>
            <person name="Bruemmer F."/>
            <person name="Labrenz M."/>
            <person name="Spormann A.M."/>
            <person name="Op den Camp H."/>
            <person name="Overmann J."/>
            <person name="Amann R."/>
            <person name="Jetten M.S.M."/>
            <person name="Mascher T."/>
            <person name="Medema M.H."/>
            <person name="Devos D.P."/>
            <person name="Kaster A.-K."/>
            <person name="Ovreas L."/>
            <person name="Rohde M."/>
            <person name="Galperin M.Y."/>
            <person name="Jogler C."/>
        </authorList>
    </citation>
    <scope>NUCLEOTIDE SEQUENCE [LARGE SCALE GENOMIC DNA]</scope>
    <source>
        <strain evidence="4 5">Enr10</strain>
    </source>
</reference>
<evidence type="ECO:0000313" key="5">
    <source>
        <dbReference type="Proteomes" id="UP000315647"/>
    </source>
</evidence>
<keyword evidence="2" id="KW-0812">Transmembrane</keyword>
<dbReference type="InterPro" id="IPR011453">
    <property type="entry name" value="DUF1559"/>
</dbReference>
<keyword evidence="5" id="KW-1185">Reference proteome</keyword>
<evidence type="ECO:0000256" key="1">
    <source>
        <dbReference type="SAM" id="MobiDB-lite"/>
    </source>
</evidence>
<feature type="transmembrane region" description="Helical" evidence="2">
    <location>
        <begin position="135"/>
        <end position="157"/>
    </location>
</feature>
<gene>
    <name evidence="4" type="primary">fhaB</name>
    <name evidence="4" type="ORF">Enr10x_02280</name>
</gene>
<feature type="compositionally biased region" description="Pro residues" evidence="1">
    <location>
        <begin position="243"/>
        <end position="264"/>
    </location>
</feature>
<protein>
    <submittedName>
        <fullName evidence="4">Filamentous hemagglutinin</fullName>
    </submittedName>
</protein>
<feature type="compositionally biased region" description="Acidic residues" evidence="1">
    <location>
        <begin position="91"/>
        <end position="106"/>
    </location>
</feature>
<organism evidence="4 5">
    <name type="scientific">Gimesia panareensis</name>
    <dbReference type="NCBI Taxonomy" id="2527978"/>
    <lineage>
        <taxon>Bacteria</taxon>
        <taxon>Pseudomonadati</taxon>
        <taxon>Planctomycetota</taxon>
        <taxon>Planctomycetia</taxon>
        <taxon>Planctomycetales</taxon>
        <taxon>Planctomycetaceae</taxon>
        <taxon>Gimesia</taxon>
    </lineage>
</organism>